<name>A0A814HCM5_9BILA</name>
<feature type="region of interest" description="Disordered" evidence="1">
    <location>
        <begin position="17"/>
        <end position="38"/>
    </location>
</feature>
<proteinExistence type="predicted"/>
<accession>A0A814HCM5</accession>
<evidence type="ECO:0000256" key="1">
    <source>
        <dbReference type="SAM" id="MobiDB-lite"/>
    </source>
</evidence>
<protein>
    <submittedName>
        <fullName evidence="2">Uncharacterized protein</fullName>
    </submittedName>
</protein>
<comment type="caution">
    <text evidence="2">The sequence shown here is derived from an EMBL/GenBank/DDBJ whole genome shotgun (WGS) entry which is preliminary data.</text>
</comment>
<sequence>MSDSNIKIENNFYVDKPMEQNALKNRPEAPSTSSKNNIQKKYPCPYCTGWFDGLNLHIRKTHKCNKCIELKWQCVCD</sequence>
<reference evidence="2" key="1">
    <citation type="submission" date="2021-02" db="EMBL/GenBank/DDBJ databases">
        <authorList>
            <person name="Nowell W R."/>
        </authorList>
    </citation>
    <scope>NUCLEOTIDE SEQUENCE</scope>
    <source>
        <strain evidence="2">Ploen Becks lab</strain>
    </source>
</reference>
<keyword evidence="3" id="KW-1185">Reference proteome</keyword>
<dbReference type="AlphaFoldDB" id="A0A814HCM5"/>
<dbReference type="Proteomes" id="UP000663879">
    <property type="component" value="Unassembled WGS sequence"/>
</dbReference>
<dbReference type="EMBL" id="CAJNOC010004068">
    <property type="protein sequence ID" value="CAF1008346.1"/>
    <property type="molecule type" value="Genomic_DNA"/>
</dbReference>
<evidence type="ECO:0000313" key="3">
    <source>
        <dbReference type="Proteomes" id="UP000663879"/>
    </source>
</evidence>
<evidence type="ECO:0000313" key="2">
    <source>
        <dbReference type="EMBL" id="CAF1008346.1"/>
    </source>
</evidence>
<organism evidence="2 3">
    <name type="scientific">Brachionus calyciflorus</name>
    <dbReference type="NCBI Taxonomy" id="104777"/>
    <lineage>
        <taxon>Eukaryota</taxon>
        <taxon>Metazoa</taxon>
        <taxon>Spiralia</taxon>
        <taxon>Gnathifera</taxon>
        <taxon>Rotifera</taxon>
        <taxon>Eurotatoria</taxon>
        <taxon>Monogononta</taxon>
        <taxon>Pseudotrocha</taxon>
        <taxon>Ploima</taxon>
        <taxon>Brachionidae</taxon>
        <taxon>Brachionus</taxon>
    </lineage>
</organism>
<gene>
    <name evidence="2" type="ORF">OXX778_LOCUS16766</name>
</gene>